<accession>A0A2C6KS58</accession>
<keyword evidence="1" id="KW-0812">Transmembrane</keyword>
<evidence type="ECO:0000313" key="2">
    <source>
        <dbReference type="EMBL" id="PHJ19348.1"/>
    </source>
</evidence>
<dbReference type="RefSeq" id="XP_067921049.1">
    <property type="nucleotide sequence ID" value="XM_068066977.1"/>
</dbReference>
<name>A0A2C6KS58_9APIC</name>
<feature type="transmembrane region" description="Helical" evidence="1">
    <location>
        <begin position="30"/>
        <end position="52"/>
    </location>
</feature>
<comment type="caution">
    <text evidence="2">The sequence shown here is derived from an EMBL/GenBank/DDBJ whole genome shotgun (WGS) entry which is preliminary data.</text>
</comment>
<gene>
    <name evidence="2" type="ORF">CSUI_006825</name>
</gene>
<dbReference type="VEuPathDB" id="ToxoDB:CSUI_006825"/>
<keyword evidence="1" id="KW-0472">Membrane</keyword>
<reference evidence="2 3" key="1">
    <citation type="journal article" date="2017" name="Int. J. Parasitol.">
        <title>The genome of the protozoan parasite Cystoisospora suis and a reverse vaccinology approach to identify vaccine candidates.</title>
        <authorList>
            <person name="Palmieri N."/>
            <person name="Shrestha A."/>
            <person name="Ruttkowski B."/>
            <person name="Beck T."/>
            <person name="Vogl C."/>
            <person name="Tomley F."/>
            <person name="Blake D.P."/>
            <person name="Joachim A."/>
        </authorList>
    </citation>
    <scope>NUCLEOTIDE SEQUENCE [LARGE SCALE GENOMIC DNA]</scope>
    <source>
        <strain evidence="2 3">Wien I</strain>
    </source>
</reference>
<dbReference type="Proteomes" id="UP000221165">
    <property type="component" value="Unassembled WGS sequence"/>
</dbReference>
<dbReference type="GeneID" id="94430188"/>
<evidence type="ECO:0000313" key="3">
    <source>
        <dbReference type="Proteomes" id="UP000221165"/>
    </source>
</evidence>
<proteinExistence type="predicted"/>
<sequence length="79" mass="8709">MNRRKLQSSTRVSSLTEHTASICQLPQHPICFSFLGVVVGSLVQFVCIPSLFLLPPSLLSIFIHSMKDLGARVLSWLGV</sequence>
<dbReference type="AlphaFoldDB" id="A0A2C6KS58"/>
<keyword evidence="1" id="KW-1133">Transmembrane helix</keyword>
<organism evidence="2 3">
    <name type="scientific">Cystoisospora suis</name>
    <dbReference type="NCBI Taxonomy" id="483139"/>
    <lineage>
        <taxon>Eukaryota</taxon>
        <taxon>Sar</taxon>
        <taxon>Alveolata</taxon>
        <taxon>Apicomplexa</taxon>
        <taxon>Conoidasida</taxon>
        <taxon>Coccidia</taxon>
        <taxon>Eucoccidiorida</taxon>
        <taxon>Eimeriorina</taxon>
        <taxon>Sarcocystidae</taxon>
        <taxon>Cystoisospora</taxon>
    </lineage>
</organism>
<dbReference type="EMBL" id="MIGC01003506">
    <property type="protein sequence ID" value="PHJ19348.1"/>
    <property type="molecule type" value="Genomic_DNA"/>
</dbReference>
<evidence type="ECO:0008006" key="4">
    <source>
        <dbReference type="Google" id="ProtNLM"/>
    </source>
</evidence>
<keyword evidence="3" id="KW-1185">Reference proteome</keyword>
<protein>
    <recommendedName>
        <fullName evidence="4">Transmembrane protein</fullName>
    </recommendedName>
</protein>
<evidence type="ECO:0000256" key="1">
    <source>
        <dbReference type="SAM" id="Phobius"/>
    </source>
</evidence>